<evidence type="ECO:0000313" key="4">
    <source>
        <dbReference type="Proteomes" id="UP001594351"/>
    </source>
</evidence>
<dbReference type="InterPro" id="IPR000305">
    <property type="entry name" value="GIY-YIG_endonuc"/>
</dbReference>
<evidence type="ECO:0000313" key="3">
    <source>
        <dbReference type="EMBL" id="MFC1851255.1"/>
    </source>
</evidence>
<comment type="caution">
    <text evidence="3">The sequence shown here is derived from an EMBL/GenBank/DDBJ whole genome shotgun (WGS) entry which is preliminary data.</text>
</comment>
<dbReference type="InterPro" id="IPR035901">
    <property type="entry name" value="GIY-YIG_endonuc_sf"/>
</dbReference>
<dbReference type="SUPFAM" id="SSF82771">
    <property type="entry name" value="GIY-YIG endonuclease"/>
    <property type="match status" value="1"/>
</dbReference>
<feature type="compositionally biased region" description="Basic and acidic residues" evidence="1">
    <location>
        <begin position="1"/>
        <end position="16"/>
    </location>
</feature>
<protein>
    <submittedName>
        <fullName evidence="3">GIY-YIG nuclease family protein</fullName>
    </submittedName>
</protein>
<organism evidence="3 4">
    <name type="scientific">candidate division CSSED10-310 bacterium</name>
    <dbReference type="NCBI Taxonomy" id="2855610"/>
    <lineage>
        <taxon>Bacteria</taxon>
        <taxon>Bacteria division CSSED10-310</taxon>
    </lineage>
</organism>
<evidence type="ECO:0000256" key="1">
    <source>
        <dbReference type="SAM" id="MobiDB-lite"/>
    </source>
</evidence>
<name>A0ABV6YYI4_UNCC1</name>
<sequence length="107" mass="12613">MSRRSLGEDGPTERPSKINLGIPMTANPPAPQKFYHVYILQSIPHPTRFYTGYTEDVEQRLSEHNRGKYHHTANYRPWRIKTIITFYLKTSSGRTFEKKDYNEINLL</sequence>
<proteinExistence type="predicted"/>
<feature type="domain" description="GIY-YIG" evidence="2">
    <location>
        <begin position="33"/>
        <end position="107"/>
    </location>
</feature>
<dbReference type="Pfam" id="PF01541">
    <property type="entry name" value="GIY-YIG"/>
    <property type="match status" value="1"/>
</dbReference>
<reference evidence="3 4" key="1">
    <citation type="submission" date="2024-09" db="EMBL/GenBank/DDBJ databases">
        <title>Laminarin stimulates single cell rates of sulfate reduction while oxygen inhibits transcriptomic activity in coastal marine sediment.</title>
        <authorList>
            <person name="Lindsay M."/>
            <person name="Orcutt B."/>
            <person name="Emerson D."/>
            <person name="Stepanauskas R."/>
            <person name="D'Angelo T."/>
        </authorList>
    </citation>
    <scope>NUCLEOTIDE SEQUENCE [LARGE SCALE GENOMIC DNA]</scope>
    <source>
        <strain evidence="3">SAG AM-311-K15</strain>
    </source>
</reference>
<feature type="region of interest" description="Disordered" evidence="1">
    <location>
        <begin position="1"/>
        <end position="23"/>
    </location>
</feature>
<keyword evidence="4" id="KW-1185">Reference proteome</keyword>
<gene>
    <name evidence="3" type="ORF">ACFL27_13750</name>
</gene>
<dbReference type="Proteomes" id="UP001594351">
    <property type="component" value="Unassembled WGS sequence"/>
</dbReference>
<dbReference type="Gene3D" id="3.40.1440.10">
    <property type="entry name" value="GIY-YIG endonuclease"/>
    <property type="match status" value="1"/>
</dbReference>
<evidence type="ECO:0000259" key="2">
    <source>
        <dbReference type="PROSITE" id="PS50164"/>
    </source>
</evidence>
<dbReference type="PROSITE" id="PS50164">
    <property type="entry name" value="GIY_YIG"/>
    <property type="match status" value="1"/>
</dbReference>
<dbReference type="EMBL" id="JBHPBY010000170">
    <property type="protein sequence ID" value="MFC1851255.1"/>
    <property type="molecule type" value="Genomic_DNA"/>
</dbReference>
<accession>A0ABV6YYI4</accession>